<dbReference type="EMBL" id="CP092865">
    <property type="protein sequence ID" value="UYV65849.1"/>
    <property type="molecule type" value="Genomic_DNA"/>
</dbReference>
<dbReference type="InterPro" id="IPR052709">
    <property type="entry name" value="Transposase-MT_Hybrid"/>
</dbReference>
<evidence type="ECO:0000313" key="2">
    <source>
        <dbReference type="EMBL" id="UYV65849.1"/>
    </source>
</evidence>
<organism evidence="2 3">
    <name type="scientific">Cordylochernes scorpioides</name>
    <dbReference type="NCBI Taxonomy" id="51811"/>
    <lineage>
        <taxon>Eukaryota</taxon>
        <taxon>Metazoa</taxon>
        <taxon>Ecdysozoa</taxon>
        <taxon>Arthropoda</taxon>
        <taxon>Chelicerata</taxon>
        <taxon>Arachnida</taxon>
        <taxon>Pseudoscorpiones</taxon>
        <taxon>Cheliferoidea</taxon>
        <taxon>Chernetidae</taxon>
        <taxon>Cordylochernes</taxon>
    </lineage>
</organism>
<dbReference type="Pfam" id="PF17906">
    <property type="entry name" value="HTH_48"/>
    <property type="match status" value="1"/>
</dbReference>
<dbReference type="Gene3D" id="2.40.70.10">
    <property type="entry name" value="Acid Proteases"/>
    <property type="match status" value="1"/>
</dbReference>
<dbReference type="InterPro" id="IPR041426">
    <property type="entry name" value="Mos1_HTH"/>
</dbReference>
<dbReference type="Pfam" id="PF13650">
    <property type="entry name" value="Asp_protease_2"/>
    <property type="match status" value="1"/>
</dbReference>
<sequence length="306" mass="34356">MWVSINGRHVEALIDTGASYSVDSSNFRKTMKAIMFESPNITLRVANNRFVAPLGKCRLRVEINGLQRIFEFLVLPNCSHDAILGWDFLESSKAVIDCGHSEISFSETLNEDQSAAQLHLASDDIIPPKCTKRVLTRTPSVTGIKNCAVEGAKNSIPVWVRTESGDICGERRTWRLASGRVDDPARWCQESLTSERPTSRLHVVQAMIIMVGRKRRLLLLCELRSVIRFLAAKKNSAKDIHTELCQVYGEGCMSSGMVRRWVRKFKNGRTDDHDEPRAGRPSVSDETIAKVEAAMLEDRSVTVRKL</sequence>
<keyword evidence="3" id="KW-1185">Reference proteome</keyword>
<dbReference type="Proteomes" id="UP001235939">
    <property type="component" value="Chromosome 03"/>
</dbReference>
<feature type="domain" description="Mos1 transposase HTH" evidence="1">
    <location>
        <begin position="223"/>
        <end position="268"/>
    </location>
</feature>
<dbReference type="PANTHER" id="PTHR46060:SF1">
    <property type="entry name" value="MARINER MOS1 TRANSPOSASE-LIKE PROTEIN"/>
    <property type="match status" value="1"/>
</dbReference>
<dbReference type="Gene3D" id="1.10.10.1450">
    <property type="match status" value="1"/>
</dbReference>
<dbReference type="SUPFAM" id="SSF50630">
    <property type="entry name" value="Acid proteases"/>
    <property type="match status" value="1"/>
</dbReference>
<evidence type="ECO:0000259" key="1">
    <source>
        <dbReference type="Pfam" id="PF17906"/>
    </source>
</evidence>
<gene>
    <name evidence="2" type="ORF">LAZ67_3005640</name>
</gene>
<proteinExistence type="predicted"/>
<accession>A0ABY6KAH4</accession>
<evidence type="ECO:0000313" key="3">
    <source>
        <dbReference type="Proteomes" id="UP001235939"/>
    </source>
</evidence>
<dbReference type="PANTHER" id="PTHR46060">
    <property type="entry name" value="MARINER MOS1 TRANSPOSASE-LIKE PROTEIN"/>
    <property type="match status" value="1"/>
</dbReference>
<name>A0ABY6KAH4_9ARAC</name>
<reference evidence="2 3" key="1">
    <citation type="submission" date="2022-01" db="EMBL/GenBank/DDBJ databases">
        <title>A chromosomal length assembly of Cordylochernes scorpioides.</title>
        <authorList>
            <person name="Zeh D."/>
            <person name="Zeh J."/>
        </authorList>
    </citation>
    <scope>NUCLEOTIDE SEQUENCE [LARGE SCALE GENOMIC DNA]</scope>
    <source>
        <strain evidence="2">IN4F17</strain>
        <tissue evidence="2">Whole Body</tissue>
    </source>
</reference>
<protein>
    <recommendedName>
        <fullName evidence="1">Mos1 transposase HTH domain-containing protein</fullName>
    </recommendedName>
</protein>
<dbReference type="InterPro" id="IPR021109">
    <property type="entry name" value="Peptidase_aspartic_dom_sf"/>
</dbReference>
<dbReference type="CDD" id="cd00303">
    <property type="entry name" value="retropepsin_like"/>
    <property type="match status" value="1"/>
</dbReference>